<comment type="caution">
    <text evidence="1">The sequence shown here is derived from an EMBL/GenBank/DDBJ whole genome shotgun (WGS) entry which is preliminary data.</text>
</comment>
<gene>
    <name evidence="1" type="ORF">C8N47_13113</name>
</gene>
<name>A0A2T5BXB1_9BACT</name>
<accession>A0A2T5BXB1</accession>
<dbReference type="Proteomes" id="UP000243525">
    <property type="component" value="Unassembled WGS sequence"/>
</dbReference>
<keyword evidence="2" id="KW-1185">Reference proteome</keyword>
<protein>
    <submittedName>
        <fullName evidence="1">Uncharacterized protein</fullName>
    </submittedName>
</protein>
<dbReference type="AlphaFoldDB" id="A0A2T5BXB1"/>
<proteinExistence type="predicted"/>
<evidence type="ECO:0000313" key="2">
    <source>
        <dbReference type="Proteomes" id="UP000243525"/>
    </source>
</evidence>
<organism evidence="1 2">
    <name type="scientific">Mangrovibacterium marinum</name>
    <dbReference type="NCBI Taxonomy" id="1639118"/>
    <lineage>
        <taxon>Bacteria</taxon>
        <taxon>Pseudomonadati</taxon>
        <taxon>Bacteroidota</taxon>
        <taxon>Bacteroidia</taxon>
        <taxon>Marinilabiliales</taxon>
        <taxon>Prolixibacteraceae</taxon>
        <taxon>Mangrovibacterium</taxon>
    </lineage>
</organism>
<sequence length="33" mass="3671">MRIKVLQTVFSVAGICAMTFLPLNDSEKKMISV</sequence>
<dbReference type="EMBL" id="QAAD01000031">
    <property type="protein sequence ID" value="PTN04478.1"/>
    <property type="molecule type" value="Genomic_DNA"/>
</dbReference>
<evidence type="ECO:0000313" key="1">
    <source>
        <dbReference type="EMBL" id="PTN04478.1"/>
    </source>
</evidence>
<reference evidence="1 2" key="1">
    <citation type="submission" date="2018-04" db="EMBL/GenBank/DDBJ databases">
        <title>Genomic Encyclopedia of Archaeal and Bacterial Type Strains, Phase II (KMG-II): from individual species to whole genera.</title>
        <authorList>
            <person name="Goeker M."/>
        </authorList>
    </citation>
    <scope>NUCLEOTIDE SEQUENCE [LARGE SCALE GENOMIC DNA]</scope>
    <source>
        <strain evidence="1 2">DSM 28823</strain>
    </source>
</reference>